<evidence type="ECO:0000313" key="1">
    <source>
        <dbReference type="EMBL" id="ERM99360.1"/>
    </source>
</evidence>
<evidence type="ECO:0000313" key="2">
    <source>
        <dbReference type="Proteomes" id="UP000017836"/>
    </source>
</evidence>
<gene>
    <name evidence="1" type="ORF">AMTR_s00108p00145500</name>
</gene>
<proteinExistence type="predicted"/>
<organism evidence="1 2">
    <name type="scientific">Amborella trichopoda</name>
    <dbReference type="NCBI Taxonomy" id="13333"/>
    <lineage>
        <taxon>Eukaryota</taxon>
        <taxon>Viridiplantae</taxon>
        <taxon>Streptophyta</taxon>
        <taxon>Embryophyta</taxon>
        <taxon>Tracheophyta</taxon>
        <taxon>Spermatophyta</taxon>
        <taxon>Magnoliopsida</taxon>
        <taxon>Amborellales</taxon>
        <taxon>Amborellaceae</taxon>
        <taxon>Amborella</taxon>
    </lineage>
</organism>
<dbReference type="AlphaFoldDB" id="W1NVS1"/>
<sequence length="63" mass="6955">MKTKCKVEDNLAKGKLRLAVEDFKGALALDPNHTAYHVHLAYQKALGLASEHFRPSLLSSCAF</sequence>
<dbReference type="Proteomes" id="UP000017836">
    <property type="component" value="Unassembled WGS sequence"/>
</dbReference>
<dbReference type="Gramene" id="ERM99360">
    <property type="protein sequence ID" value="ERM99360"/>
    <property type="gene ID" value="AMTR_s00108p00145500"/>
</dbReference>
<dbReference type="HOGENOM" id="CLU_2888769_0_0_1"/>
<name>W1NVS1_AMBTC</name>
<protein>
    <submittedName>
        <fullName evidence="1">Uncharacterized protein</fullName>
    </submittedName>
</protein>
<reference evidence="2" key="1">
    <citation type="journal article" date="2013" name="Science">
        <title>The Amborella genome and the evolution of flowering plants.</title>
        <authorList>
            <consortium name="Amborella Genome Project"/>
        </authorList>
    </citation>
    <scope>NUCLEOTIDE SEQUENCE [LARGE SCALE GENOMIC DNA]</scope>
</reference>
<keyword evidence="2" id="KW-1185">Reference proteome</keyword>
<dbReference type="EMBL" id="KI395026">
    <property type="protein sequence ID" value="ERM99360.1"/>
    <property type="molecule type" value="Genomic_DNA"/>
</dbReference>
<accession>W1NVS1</accession>